<dbReference type="EMBL" id="CP073720">
    <property type="protein sequence ID" value="UWP83247.1"/>
    <property type="molecule type" value="Genomic_DNA"/>
</dbReference>
<feature type="transmembrane region" description="Helical" evidence="1">
    <location>
        <begin position="38"/>
        <end position="57"/>
    </location>
</feature>
<evidence type="ECO:0000256" key="1">
    <source>
        <dbReference type="SAM" id="Phobius"/>
    </source>
</evidence>
<name>A0ABY5W137_9ACTN</name>
<proteinExistence type="predicted"/>
<accession>A0ABY5W137</accession>
<dbReference type="RefSeq" id="WP_259861027.1">
    <property type="nucleotide sequence ID" value="NZ_BAAAST010000066.1"/>
</dbReference>
<protein>
    <submittedName>
        <fullName evidence="2">Uncharacterized protein</fullName>
    </submittedName>
</protein>
<reference evidence="2" key="1">
    <citation type="submission" date="2021-04" db="EMBL/GenBank/DDBJ databases">
        <authorList>
            <person name="Hartkoorn R.C."/>
            <person name="Beaudoing E."/>
            <person name="Hot D."/>
        </authorList>
    </citation>
    <scope>NUCLEOTIDE SEQUENCE</scope>
    <source>
        <strain evidence="2">NRRL B-16292</strain>
    </source>
</reference>
<keyword evidence="1" id="KW-0472">Membrane</keyword>
<sequence length="74" mass="7835">MAKIRATWVFTVAYIVPRTADAALVSIPAAVLDVWHAPTLVLLAAAGVLIALVGALVPARRAARLRIAEVLHNE</sequence>
<dbReference type="Proteomes" id="UP001059617">
    <property type="component" value="Chromosome"/>
</dbReference>
<organism evidence="2 3">
    <name type="scientific">Dactylosporangium fulvum</name>
    <dbReference type="NCBI Taxonomy" id="53359"/>
    <lineage>
        <taxon>Bacteria</taxon>
        <taxon>Bacillati</taxon>
        <taxon>Actinomycetota</taxon>
        <taxon>Actinomycetes</taxon>
        <taxon>Micromonosporales</taxon>
        <taxon>Micromonosporaceae</taxon>
        <taxon>Dactylosporangium</taxon>
    </lineage>
</organism>
<keyword evidence="1" id="KW-1133">Transmembrane helix</keyword>
<evidence type="ECO:0000313" key="3">
    <source>
        <dbReference type="Proteomes" id="UP001059617"/>
    </source>
</evidence>
<reference evidence="2" key="2">
    <citation type="submission" date="2022-09" db="EMBL/GenBank/DDBJ databases">
        <title>Biosynthetic gene clusters of Dactylosporangioum fulvum.</title>
        <authorList>
            <person name="Caradec T."/>
        </authorList>
    </citation>
    <scope>NUCLEOTIDE SEQUENCE</scope>
    <source>
        <strain evidence="2">NRRL B-16292</strain>
    </source>
</reference>
<keyword evidence="1" id="KW-0812">Transmembrane</keyword>
<gene>
    <name evidence="2" type="ORF">Dfulv_02780</name>
</gene>
<keyword evidence="3" id="KW-1185">Reference proteome</keyword>
<evidence type="ECO:0000313" key="2">
    <source>
        <dbReference type="EMBL" id="UWP83247.1"/>
    </source>
</evidence>